<dbReference type="Proteomes" id="UP000193067">
    <property type="component" value="Unassembled WGS sequence"/>
</dbReference>
<evidence type="ECO:0000313" key="3">
    <source>
        <dbReference type="Proteomes" id="UP000193067"/>
    </source>
</evidence>
<reference evidence="2 3" key="1">
    <citation type="journal article" date="2015" name="Biotechnol. Biofuels">
        <title>Enhanced degradation of softwood versus hardwood by the white-rot fungus Pycnoporus coccineus.</title>
        <authorList>
            <person name="Couturier M."/>
            <person name="Navarro D."/>
            <person name="Chevret D."/>
            <person name="Henrissat B."/>
            <person name="Piumi F."/>
            <person name="Ruiz-Duenas F.J."/>
            <person name="Martinez A.T."/>
            <person name="Grigoriev I.V."/>
            <person name="Riley R."/>
            <person name="Lipzen A."/>
            <person name="Berrin J.G."/>
            <person name="Master E.R."/>
            <person name="Rosso M.N."/>
        </authorList>
    </citation>
    <scope>NUCLEOTIDE SEQUENCE [LARGE SCALE GENOMIC DNA]</scope>
    <source>
        <strain evidence="2 3">BRFM310</strain>
    </source>
</reference>
<keyword evidence="3" id="KW-1185">Reference proteome</keyword>
<accession>A0A1Y2IZC5</accession>
<evidence type="ECO:0000313" key="2">
    <source>
        <dbReference type="EMBL" id="OSD05944.1"/>
    </source>
</evidence>
<dbReference type="OrthoDB" id="2743549at2759"/>
<name>A0A1Y2IZC5_TRAC3</name>
<evidence type="ECO:0000256" key="1">
    <source>
        <dbReference type="SAM" id="MobiDB-lite"/>
    </source>
</evidence>
<sequence length="316" mass="35182">MKRWEEVLEKVAEAFAEVTRTSDDPEASGASSAQDDNCVRFRDDVDKWIRDELPGLVEVIRDVLGKPEEAALVGSLTTIRRNLKKMSSIFSDAGNVRLQQLNSLMRSIVAELQKIEIRSRDQSMSIDGTRGDGLRTFGESVFAFRFRDFQDSDEVSSFFSDTTMDDDARQQVFDQVVHFASHGQGAGPATPRASQRRNLATQDESYSVQSMSETNILHGLNQRPMSGRGNSQTGEGSRTMEMTEPVRGHFDASPNAPADVSRAVSDDGGSRMMSFTTVVPQRSERLPIRRRVQGHGYDGAYTWALRCIAQCSPCRQ</sequence>
<dbReference type="AlphaFoldDB" id="A0A1Y2IZC5"/>
<gene>
    <name evidence="2" type="ORF">PYCCODRAFT_1060546</name>
</gene>
<organism evidence="2 3">
    <name type="scientific">Trametes coccinea (strain BRFM310)</name>
    <name type="common">Pycnoporus coccineus</name>
    <dbReference type="NCBI Taxonomy" id="1353009"/>
    <lineage>
        <taxon>Eukaryota</taxon>
        <taxon>Fungi</taxon>
        <taxon>Dikarya</taxon>
        <taxon>Basidiomycota</taxon>
        <taxon>Agaricomycotina</taxon>
        <taxon>Agaricomycetes</taxon>
        <taxon>Polyporales</taxon>
        <taxon>Polyporaceae</taxon>
        <taxon>Trametes</taxon>
    </lineage>
</organism>
<dbReference type="EMBL" id="KZ084091">
    <property type="protein sequence ID" value="OSD05944.1"/>
    <property type="molecule type" value="Genomic_DNA"/>
</dbReference>
<proteinExistence type="predicted"/>
<protein>
    <submittedName>
        <fullName evidence="2">Uncharacterized protein</fullName>
    </submittedName>
</protein>
<feature type="region of interest" description="Disordered" evidence="1">
    <location>
        <begin position="249"/>
        <end position="271"/>
    </location>
</feature>